<evidence type="ECO:0000256" key="2">
    <source>
        <dbReference type="SAM" id="MobiDB-lite"/>
    </source>
</evidence>
<feature type="region of interest" description="Disordered" evidence="2">
    <location>
        <begin position="25"/>
        <end position="55"/>
    </location>
</feature>
<dbReference type="AlphaFoldDB" id="A0A1R3S2R7"/>
<dbReference type="Proteomes" id="UP000188318">
    <property type="component" value="Unassembled WGS sequence"/>
</dbReference>
<dbReference type="EMBL" id="KV907493">
    <property type="protein sequence ID" value="OOG01070.1"/>
    <property type="molecule type" value="Genomic_DNA"/>
</dbReference>
<reference evidence="4" key="1">
    <citation type="journal article" date="2017" name="Genome Biol.">
        <title>Comparative genomics reveals high biological diversity and specific adaptations in the industrially and medically important fungal genus Aspergillus.</title>
        <authorList>
            <person name="de Vries R.P."/>
            <person name="Riley R."/>
            <person name="Wiebenga A."/>
            <person name="Aguilar-Osorio G."/>
            <person name="Amillis S."/>
            <person name="Uchima C.A."/>
            <person name="Anderluh G."/>
            <person name="Asadollahi M."/>
            <person name="Askin M."/>
            <person name="Barry K."/>
            <person name="Battaglia E."/>
            <person name="Bayram O."/>
            <person name="Benocci T."/>
            <person name="Braus-Stromeyer S.A."/>
            <person name="Caldana C."/>
            <person name="Canovas D."/>
            <person name="Cerqueira G.C."/>
            <person name="Chen F."/>
            <person name="Chen W."/>
            <person name="Choi C."/>
            <person name="Clum A."/>
            <person name="Dos Santos R.A."/>
            <person name="Damasio A.R."/>
            <person name="Diallinas G."/>
            <person name="Emri T."/>
            <person name="Fekete E."/>
            <person name="Flipphi M."/>
            <person name="Freyberg S."/>
            <person name="Gallo A."/>
            <person name="Gournas C."/>
            <person name="Habgood R."/>
            <person name="Hainaut M."/>
            <person name="Harispe M.L."/>
            <person name="Henrissat B."/>
            <person name="Hilden K.S."/>
            <person name="Hope R."/>
            <person name="Hossain A."/>
            <person name="Karabika E."/>
            <person name="Karaffa L."/>
            <person name="Karanyi Z."/>
            <person name="Krasevec N."/>
            <person name="Kuo A."/>
            <person name="Kusch H."/>
            <person name="LaButti K."/>
            <person name="Lagendijk E.L."/>
            <person name="Lapidus A."/>
            <person name="Levasseur A."/>
            <person name="Lindquist E."/>
            <person name="Lipzen A."/>
            <person name="Logrieco A.F."/>
            <person name="MacCabe A."/>
            <person name="Maekelae M.R."/>
            <person name="Malavazi I."/>
            <person name="Melin P."/>
            <person name="Meyer V."/>
            <person name="Mielnichuk N."/>
            <person name="Miskei M."/>
            <person name="Molnar A.P."/>
            <person name="Mule G."/>
            <person name="Ngan C.Y."/>
            <person name="Orejas M."/>
            <person name="Orosz E."/>
            <person name="Ouedraogo J.P."/>
            <person name="Overkamp K.M."/>
            <person name="Park H.-S."/>
            <person name="Perrone G."/>
            <person name="Piumi F."/>
            <person name="Punt P.J."/>
            <person name="Ram A.F."/>
            <person name="Ramon A."/>
            <person name="Rauscher S."/>
            <person name="Record E."/>
            <person name="Riano-Pachon D.M."/>
            <person name="Robert V."/>
            <person name="Roehrig J."/>
            <person name="Ruller R."/>
            <person name="Salamov A."/>
            <person name="Salih N.S."/>
            <person name="Samson R.A."/>
            <person name="Sandor E."/>
            <person name="Sanguinetti M."/>
            <person name="Schuetze T."/>
            <person name="Sepcic K."/>
            <person name="Shelest E."/>
            <person name="Sherlock G."/>
            <person name="Sophianopoulou V."/>
            <person name="Squina F.M."/>
            <person name="Sun H."/>
            <person name="Susca A."/>
            <person name="Todd R.B."/>
            <person name="Tsang A."/>
            <person name="Unkles S.E."/>
            <person name="van de Wiele N."/>
            <person name="van Rossen-Uffink D."/>
            <person name="Oliveira J.V."/>
            <person name="Vesth T.C."/>
            <person name="Visser J."/>
            <person name="Yu J.-H."/>
            <person name="Zhou M."/>
            <person name="Andersen M.R."/>
            <person name="Archer D.B."/>
            <person name="Baker S.E."/>
            <person name="Benoit I."/>
            <person name="Brakhage A.A."/>
            <person name="Braus G.H."/>
            <person name="Fischer R."/>
            <person name="Frisvad J.C."/>
            <person name="Goldman G.H."/>
            <person name="Houbraken J."/>
            <person name="Oakley B."/>
            <person name="Pocsi I."/>
            <person name="Scazzocchio C."/>
            <person name="Seiboth B."/>
            <person name="vanKuyk P.A."/>
            <person name="Wortman J."/>
            <person name="Dyer P.S."/>
            <person name="Grigoriev I.V."/>
        </authorList>
    </citation>
    <scope>NUCLEOTIDE SEQUENCE [LARGE SCALE GENOMIC DNA]</scope>
    <source>
        <strain evidence="4">ITEM 5010</strain>
    </source>
</reference>
<evidence type="ECO:0000313" key="4">
    <source>
        <dbReference type="Proteomes" id="UP000188318"/>
    </source>
</evidence>
<organism evidence="3 4">
    <name type="scientific">Aspergillus carbonarius (strain ITEM 5010)</name>
    <dbReference type="NCBI Taxonomy" id="602072"/>
    <lineage>
        <taxon>Eukaryota</taxon>
        <taxon>Fungi</taxon>
        <taxon>Dikarya</taxon>
        <taxon>Ascomycota</taxon>
        <taxon>Pezizomycotina</taxon>
        <taxon>Eurotiomycetes</taxon>
        <taxon>Eurotiomycetidae</taxon>
        <taxon>Eurotiales</taxon>
        <taxon>Aspergillaceae</taxon>
        <taxon>Aspergillus</taxon>
        <taxon>Aspergillus subgen. Circumdati</taxon>
    </lineage>
</organism>
<protein>
    <submittedName>
        <fullName evidence="3">Uncharacterized protein</fullName>
    </submittedName>
</protein>
<sequence length="274" mass="30768">MDKEQKCLSLPLVFSLSLHIISSNNNNNSPMEKHLARNASPTRCPSTPAPCDTKPPLSDRETAFLQTENAALKEQVSHLEREVANLRNVAKMTLRFMHDNLGYYTRGALTGLKTDALRDSANIAGLSTDDKQSILDYLEGYWVQDLDWDRLLGSFPDPICRFMPELIVQTMLTKDLMEKFFENPLWFIEGKAEQHAEADSSISCAQHLQHLYKRFLKTTPLGASRWKTETVRLSSSADKVQATDLELGQHTKKPSHCSPPPCSPAALSECSCEM</sequence>
<dbReference type="OrthoDB" id="4156714at2759"/>
<name>A0A1R3S2R7_ASPC5</name>
<keyword evidence="1" id="KW-0175">Coiled coil</keyword>
<proteinExistence type="predicted"/>
<dbReference type="VEuPathDB" id="FungiDB:ASPCADRAFT_829"/>
<keyword evidence="4" id="KW-1185">Reference proteome</keyword>
<feature type="coiled-coil region" evidence="1">
    <location>
        <begin position="62"/>
        <end position="89"/>
    </location>
</feature>
<evidence type="ECO:0000313" key="3">
    <source>
        <dbReference type="EMBL" id="OOG01070.1"/>
    </source>
</evidence>
<evidence type="ECO:0000256" key="1">
    <source>
        <dbReference type="SAM" id="Coils"/>
    </source>
</evidence>
<gene>
    <name evidence="3" type="ORF">ASPCADRAFT_829</name>
</gene>
<accession>A0A1R3S2R7</accession>